<feature type="domain" description="HTH cro/C1-type" evidence="1">
    <location>
        <begin position="61"/>
        <end position="114"/>
    </location>
</feature>
<accession>A0AB35YT30</accession>
<dbReference type="SUPFAM" id="SSF47413">
    <property type="entry name" value="lambda repressor-like DNA-binding domains"/>
    <property type="match status" value="1"/>
</dbReference>
<dbReference type="InterPro" id="IPR001387">
    <property type="entry name" value="Cro/C1-type_HTH"/>
</dbReference>
<evidence type="ECO:0000313" key="2">
    <source>
        <dbReference type="EMBL" id="MEM0517808.1"/>
    </source>
</evidence>
<dbReference type="Proteomes" id="UP001388259">
    <property type="component" value="Unassembled WGS sequence"/>
</dbReference>
<evidence type="ECO:0000259" key="1">
    <source>
        <dbReference type="PROSITE" id="PS50943"/>
    </source>
</evidence>
<dbReference type="InterPro" id="IPR039060">
    <property type="entry name" value="Antitox_HigA"/>
</dbReference>
<evidence type="ECO:0000313" key="4">
    <source>
        <dbReference type="Proteomes" id="UP001388259"/>
    </source>
</evidence>
<dbReference type="PROSITE" id="PS50943">
    <property type="entry name" value="HTH_CROC1"/>
    <property type="match status" value="1"/>
</dbReference>
<dbReference type="Gene3D" id="1.10.260.40">
    <property type="entry name" value="lambda repressor-like DNA-binding domains"/>
    <property type="match status" value="1"/>
</dbReference>
<name>A0AB35YT30_9FLAO</name>
<dbReference type="RefSeq" id="WP_342686944.1">
    <property type="nucleotide sequence ID" value="NZ_JAZBJM010000002.1"/>
</dbReference>
<protein>
    <submittedName>
        <fullName evidence="2">Helix-turn-helix domain-containing protein</fullName>
    </submittedName>
</protein>
<keyword evidence="5" id="KW-1185">Reference proteome</keyword>
<dbReference type="GO" id="GO:0006355">
    <property type="term" value="P:regulation of DNA-templated transcription"/>
    <property type="evidence" value="ECO:0007669"/>
    <property type="project" value="InterPro"/>
</dbReference>
<dbReference type="EMBL" id="JAZBJM010000002">
    <property type="protein sequence ID" value="MEM0517808.1"/>
    <property type="molecule type" value="Genomic_DNA"/>
</dbReference>
<dbReference type="AlphaFoldDB" id="A0AB35YT30"/>
<sequence>MEIKIIKTKTDYKNALLRVDALFDAEENTPEGDELELLVTLIEKYEAKEFPMPEPHPIEAIKFMMEQQGINDKELGVIIKSRSRVSEILNLKRPLSLGMIKKIHEHLKIPADILIRDYELSV</sequence>
<dbReference type="Pfam" id="PF01381">
    <property type="entry name" value="HTH_3"/>
    <property type="match status" value="1"/>
</dbReference>
<gene>
    <name evidence="3" type="ORF">VZD24_02550</name>
    <name evidence="2" type="ORF">VZD85_05555</name>
</gene>
<evidence type="ECO:0000313" key="3">
    <source>
        <dbReference type="EMBL" id="MEM0572385.1"/>
    </source>
</evidence>
<dbReference type="PANTHER" id="PTHR40455">
    <property type="entry name" value="ANTITOXIN HIGA"/>
    <property type="match status" value="1"/>
</dbReference>
<reference evidence="2 5" key="1">
    <citation type="submission" date="2024-01" db="EMBL/GenBank/DDBJ databases">
        <title>Aequorivita flavus sp. nov., isolated from deep-sea sediment.</title>
        <authorList>
            <person name="Chen X."/>
        </authorList>
    </citation>
    <scope>NUCLEOTIDE SEQUENCE</scope>
    <source>
        <strain evidence="2">MCCC 1A16923</strain>
        <strain evidence="3 5">MCCC 1A16935</strain>
    </source>
</reference>
<comment type="caution">
    <text evidence="2">The sequence shown here is derived from an EMBL/GenBank/DDBJ whole genome shotgun (WGS) entry which is preliminary data.</text>
</comment>
<organism evidence="2 4">
    <name type="scientific">Aequorivita flava</name>
    <dbReference type="NCBI Taxonomy" id="3114371"/>
    <lineage>
        <taxon>Bacteria</taxon>
        <taxon>Pseudomonadati</taxon>
        <taxon>Bacteroidota</taxon>
        <taxon>Flavobacteriia</taxon>
        <taxon>Flavobacteriales</taxon>
        <taxon>Flavobacteriaceae</taxon>
        <taxon>Aequorivita</taxon>
    </lineage>
</organism>
<dbReference type="GO" id="GO:0001046">
    <property type="term" value="F:core promoter sequence-specific DNA binding"/>
    <property type="evidence" value="ECO:0007669"/>
    <property type="project" value="TreeGrafter"/>
</dbReference>
<evidence type="ECO:0000313" key="5">
    <source>
        <dbReference type="Proteomes" id="UP001390963"/>
    </source>
</evidence>
<dbReference type="EMBL" id="JBANCF010000002">
    <property type="protein sequence ID" value="MEM0572385.1"/>
    <property type="molecule type" value="Genomic_DNA"/>
</dbReference>
<proteinExistence type="predicted"/>
<dbReference type="Proteomes" id="UP001390963">
    <property type="component" value="Unassembled WGS sequence"/>
</dbReference>
<dbReference type="SMART" id="SM00530">
    <property type="entry name" value="HTH_XRE"/>
    <property type="match status" value="1"/>
</dbReference>
<dbReference type="PANTHER" id="PTHR40455:SF1">
    <property type="entry name" value="ANTITOXIN HIGA"/>
    <property type="match status" value="1"/>
</dbReference>
<dbReference type="InterPro" id="IPR010982">
    <property type="entry name" value="Lambda_DNA-bd_dom_sf"/>
</dbReference>